<keyword evidence="3" id="KW-1185">Reference proteome</keyword>
<dbReference type="Proteomes" id="UP000198597">
    <property type="component" value="Unassembled WGS sequence"/>
</dbReference>
<protein>
    <recommendedName>
        <fullName evidence="4">DUF3919 family protein</fullName>
    </recommendedName>
</protein>
<reference evidence="2 3" key="1">
    <citation type="submission" date="2016-10" db="EMBL/GenBank/DDBJ databases">
        <authorList>
            <person name="de Groot N.N."/>
        </authorList>
    </citation>
    <scope>NUCLEOTIDE SEQUENCE [LARGE SCALE GENOMIC DNA]</scope>
    <source>
        <strain evidence="2 3">DSM 12272</strain>
    </source>
</reference>
<evidence type="ECO:0000256" key="1">
    <source>
        <dbReference type="SAM" id="Phobius"/>
    </source>
</evidence>
<evidence type="ECO:0000313" key="3">
    <source>
        <dbReference type="Proteomes" id="UP000198597"/>
    </source>
</evidence>
<evidence type="ECO:0008006" key="4">
    <source>
        <dbReference type="Google" id="ProtNLM"/>
    </source>
</evidence>
<keyword evidence="1" id="KW-0472">Membrane</keyword>
<dbReference type="AlphaFoldDB" id="A0A1H0Q8D9"/>
<dbReference type="OrthoDB" id="2630321at2"/>
<dbReference type="STRING" id="94869.SAMN04488529_102233"/>
<organism evidence="2 3">
    <name type="scientific">Clostridium gasigenes</name>
    <dbReference type="NCBI Taxonomy" id="94869"/>
    <lineage>
        <taxon>Bacteria</taxon>
        <taxon>Bacillati</taxon>
        <taxon>Bacillota</taxon>
        <taxon>Clostridia</taxon>
        <taxon>Eubacteriales</taxon>
        <taxon>Clostridiaceae</taxon>
        <taxon>Clostridium</taxon>
    </lineage>
</organism>
<sequence length="279" mass="32745">MKRINSKFKIAGIYMVILLLCIIITNLNYSDLYNKVTIIQDKEEVLKKINMSIPVKIEMSNERWGDYVFEDENSIKNIWDSINEITNDSIGEENHINKNNEVQIKGTVYYLNGMKDNFEISNILILNNYTYYDSYKLPMINSLRNNLLGYLYSPYNIGKFMNYRNRVTIVNSNNQIKKIVNDDKESIKNIIDKSVKLENDEEIIALTTDKKEALAHIKIYIDEEDDNLLKVKSYNMVNIDVYDNDFFVVQYMGDENGRHIYMRGNLKDICENLGNDDSR</sequence>
<name>A0A1H0Q8D9_9CLOT</name>
<keyword evidence="1" id="KW-1133">Transmembrane helix</keyword>
<dbReference type="InterPro" id="IPR025031">
    <property type="entry name" value="DUF3919"/>
</dbReference>
<keyword evidence="1" id="KW-0812">Transmembrane</keyword>
<proteinExistence type="predicted"/>
<gene>
    <name evidence="2" type="ORF">SAMN04488529_102233</name>
</gene>
<evidence type="ECO:0000313" key="2">
    <source>
        <dbReference type="EMBL" id="SDP12948.1"/>
    </source>
</evidence>
<dbReference type="EMBL" id="FNJM01000002">
    <property type="protein sequence ID" value="SDP12948.1"/>
    <property type="molecule type" value="Genomic_DNA"/>
</dbReference>
<accession>A0A1H0Q8D9</accession>
<feature type="transmembrane region" description="Helical" evidence="1">
    <location>
        <begin position="12"/>
        <end position="29"/>
    </location>
</feature>
<dbReference type="RefSeq" id="WP_089967000.1">
    <property type="nucleotide sequence ID" value="NZ_FNJM01000002.1"/>
</dbReference>
<dbReference type="Pfam" id="PF13057">
    <property type="entry name" value="DUF3919"/>
    <property type="match status" value="1"/>
</dbReference>